<proteinExistence type="predicted"/>
<evidence type="ECO:0000256" key="9">
    <source>
        <dbReference type="PROSITE-ProRule" id="PRU01263"/>
    </source>
</evidence>
<keyword evidence="3" id="KW-0677">Repeat</keyword>
<dbReference type="SUPFAM" id="SSF57667">
    <property type="entry name" value="beta-beta-alpha zinc fingers"/>
    <property type="match status" value="1"/>
</dbReference>
<dbReference type="Gene3D" id="3.30.160.60">
    <property type="entry name" value="Classic Zinc Finger"/>
    <property type="match status" value="2"/>
</dbReference>
<dbReference type="InterPro" id="IPR013087">
    <property type="entry name" value="Znf_C2H2_type"/>
</dbReference>
<reference evidence="12" key="1">
    <citation type="submission" date="2015-09" db="EMBL/GenBank/DDBJ databases">
        <title>De novo assembly of Pectinophora gossypiella (Pink Bollworm) gut transcriptome.</title>
        <authorList>
            <person name="Tassone E.E."/>
        </authorList>
    </citation>
    <scope>NUCLEOTIDE SEQUENCE</scope>
</reference>
<dbReference type="SMART" id="SM00868">
    <property type="entry name" value="zf-AD"/>
    <property type="match status" value="1"/>
</dbReference>
<dbReference type="GO" id="GO:0003700">
    <property type="term" value="F:DNA-binding transcription factor activity"/>
    <property type="evidence" value="ECO:0007669"/>
    <property type="project" value="TreeGrafter"/>
</dbReference>
<dbReference type="InterPro" id="IPR050589">
    <property type="entry name" value="Ikaros_C2H2-ZF"/>
</dbReference>
<dbReference type="GO" id="GO:0000978">
    <property type="term" value="F:RNA polymerase II cis-regulatory region sequence-specific DNA binding"/>
    <property type="evidence" value="ECO:0007669"/>
    <property type="project" value="TreeGrafter"/>
</dbReference>
<dbReference type="SUPFAM" id="SSF57716">
    <property type="entry name" value="Glucocorticoid receptor-like (DNA-binding domain)"/>
    <property type="match status" value="1"/>
</dbReference>
<dbReference type="FunFam" id="3.30.160.60:FF:002343">
    <property type="entry name" value="Zinc finger protein 33A"/>
    <property type="match status" value="1"/>
</dbReference>
<feature type="domain" description="C2H2-type" evidence="10">
    <location>
        <begin position="183"/>
        <end position="210"/>
    </location>
</feature>
<evidence type="ECO:0000313" key="12">
    <source>
        <dbReference type="EMBL" id="JAT90420.1"/>
    </source>
</evidence>
<feature type="binding site" evidence="9">
    <location>
        <position position="62"/>
    </location>
    <ligand>
        <name>Zn(2+)</name>
        <dbReference type="ChEBI" id="CHEBI:29105"/>
    </ligand>
</feature>
<dbReference type="InterPro" id="IPR012934">
    <property type="entry name" value="Znf_AD"/>
</dbReference>
<dbReference type="PANTHER" id="PTHR24404">
    <property type="entry name" value="ZINC FINGER PROTEIN"/>
    <property type="match status" value="1"/>
</dbReference>
<dbReference type="InterPro" id="IPR036236">
    <property type="entry name" value="Znf_C2H2_sf"/>
</dbReference>
<evidence type="ECO:0008006" key="13">
    <source>
        <dbReference type="Google" id="ProtNLM"/>
    </source>
</evidence>
<feature type="binding site" evidence="9">
    <location>
        <position position="16"/>
    </location>
    <ligand>
        <name>Zn(2+)</name>
        <dbReference type="ChEBI" id="CHEBI:29105"/>
    </ligand>
</feature>
<dbReference type="GO" id="GO:0005634">
    <property type="term" value="C:nucleus"/>
    <property type="evidence" value="ECO:0007669"/>
    <property type="project" value="UniProtKB-SubCell"/>
</dbReference>
<evidence type="ECO:0000256" key="5">
    <source>
        <dbReference type="ARBA" id="ARBA00022833"/>
    </source>
</evidence>
<evidence type="ECO:0000256" key="1">
    <source>
        <dbReference type="ARBA" id="ARBA00004123"/>
    </source>
</evidence>
<dbReference type="GO" id="GO:0006357">
    <property type="term" value="P:regulation of transcription by RNA polymerase II"/>
    <property type="evidence" value="ECO:0007669"/>
    <property type="project" value="TreeGrafter"/>
</dbReference>
<evidence type="ECO:0000256" key="6">
    <source>
        <dbReference type="ARBA" id="ARBA00023125"/>
    </source>
</evidence>
<sequence>MSKVLFSENLTTNNICRICLLSVEDGTDLFSEDGTSKNILEKIHLCFQIILNYEEYLPNYICNNCCKELECANNFRVKCITFEERFIVYNNETVEDQDDSDIKQTEDDPELRSNLMPVENDSEVHLAYNANETYKSQYNDGYKCDICNKILKTKVSLLKHIVSMHQMKKHVGRITGSGVNRRYHCTKCVYSTPHSQTLVNHMRRHNGERPYHCKCGKSFTQSASLTAHQKNSQQYDVLHMRHLWQTISTCLLIKDPFACP</sequence>
<comment type="subcellular location">
    <subcellularLocation>
        <location evidence="1">Nucleus</location>
    </subcellularLocation>
</comment>
<gene>
    <name evidence="12" type="ORF">g.2994</name>
</gene>
<evidence type="ECO:0000256" key="7">
    <source>
        <dbReference type="ARBA" id="ARBA00023242"/>
    </source>
</evidence>
<organism evidence="12">
    <name type="scientific">Pectinophora gossypiella</name>
    <name type="common">Cotton pink bollworm</name>
    <name type="synonym">Depressaria gossypiella</name>
    <dbReference type="NCBI Taxonomy" id="13191"/>
    <lineage>
        <taxon>Eukaryota</taxon>
        <taxon>Metazoa</taxon>
        <taxon>Ecdysozoa</taxon>
        <taxon>Arthropoda</taxon>
        <taxon>Hexapoda</taxon>
        <taxon>Insecta</taxon>
        <taxon>Pterygota</taxon>
        <taxon>Neoptera</taxon>
        <taxon>Endopterygota</taxon>
        <taxon>Lepidoptera</taxon>
        <taxon>Glossata</taxon>
        <taxon>Ditrysia</taxon>
        <taxon>Gelechioidea</taxon>
        <taxon>Gelechiidae</taxon>
        <taxon>Apatetrinae</taxon>
        <taxon>Pectinophora</taxon>
    </lineage>
</organism>
<evidence type="ECO:0000259" key="10">
    <source>
        <dbReference type="PROSITE" id="PS50157"/>
    </source>
</evidence>
<keyword evidence="2 9" id="KW-0479">Metal-binding</keyword>
<evidence type="ECO:0000256" key="8">
    <source>
        <dbReference type="PROSITE-ProRule" id="PRU00042"/>
    </source>
</evidence>
<keyword evidence="5 9" id="KW-0862">Zinc</keyword>
<dbReference type="PANTHER" id="PTHR24404:SF114">
    <property type="entry name" value="KLUMPFUSS, ISOFORM B-RELATED"/>
    <property type="match status" value="1"/>
</dbReference>
<feature type="domain" description="C2H2-type" evidence="10">
    <location>
        <begin position="142"/>
        <end position="170"/>
    </location>
</feature>
<dbReference type="EMBL" id="GDQN01000634">
    <property type="protein sequence ID" value="JAT90420.1"/>
    <property type="molecule type" value="Transcribed_RNA"/>
</dbReference>
<dbReference type="PROSITE" id="PS51915">
    <property type="entry name" value="ZAD"/>
    <property type="match status" value="1"/>
</dbReference>
<protein>
    <recommendedName>
        <fullName evidence="13">ZAD domain-containing protein</fullName>
    </recommendedName>
</protein>
<keyword evidence="4 8" id="KW-0863">Zinc-finger</keyword>
<dbReference type="Gene3D" id="3.40.1800.20">
    <property type="match status" value="1"/>
</dbReference>
<keyword evidence="6" id="KW-0238">DNA-binding</keyword>
<dbReference type="PROSITE" id="PS50157">
    <property type="entry name" value="ZINC_FINGER_C2H2_2"/>
    <property type="match status" value="2"/>
</dbReference>
<dbReference type="Pfam" id="PF00096">
    <property type="entry name" value="zf-C2H2"/>
    <property type="match status" value="2"/>
</dbReference>
<dbReference type="PROSITE" id="PS00028">
    <property type="entry name" value="ZINC_FINGER_C2H2_1"/>
    <property type="match status" value="1"/>
</dbReference>
<accession>A0A1E1WTU0</accession>
<evidence type="ECO:0000256" key="4">
    <source>
        <dbReference type="ARBA" id="ARBA00022771"/>
    </source>
</evidence>
<evidence type="ECO:0000256" key="3">
    <source>
        <dbReference type="ARBA" id="ARBA00022737"/>
    </source>
</evidence>
<dbReference type="GO" id="GO:0008270">
    <property type="term" value="F:zinc ion binding"/>
    <property type="evidence" value="ECO:0007669"/>
    <property type="project" value="UniProtKB-UniRule"/>
</dbReference>
<name>A0A1E1WTU0_PECGO</name>
<dbReference type="OrthoDB" id="6077919at2759"/>
<feature type="binding site" evidence="9">
    <location>
        <position position="19"/>
    </location>
    <ligand>
        <name>Zn(2+)</name>
        <dbReference type="ChEBI" id="CHEBI:29105"/>
    </ligand>
</feature>
<feature type="binding site" evidence="9">
    <location>
        <position position="65"/>
    </location>
    <ligand>
        <name>Zn(2+)</name>
        <dbReference type="ChEBI" id="CHEBI:29105"/>
    </ligand>
</feature>
<dbReference type="SMART" id="SM00355">
    <property type="entry name" value="ZnF_C2H2"/>
    <property type="match status" value="2"/>
</dbReference>
<evidence type="ECO:0000256" key="2">
    <source>
        <dbReference type="ARBA" id="ARBA00022723"/>
    </source>
</evidence>
<dbReference type="AlphaFoldDB" id="A0A1E1WTU0"/>
<keyword evidence="7" id="KW-0539">Nucleus</keyword>
<dbReference type="Pfam" id="PF07776">
    <property type="entry name" value="zf-AD"/>
    <property type="match status" value="1"/>
</dbReference>
<evidence type="ECO:0000259" key="11">
    <source>
        <dbReference type="PROSITE" id="PS51915"/>
    </source>
</evidence>
<feature type="domain" description="ZAD" evidence="11">
    <location>
        <begin position="14"/>
        <end position="89"/>
    </location>
</feature>